<dbReference type="EMBL" id="CP120629">
    <property type="protein sequence ID" value="WEW59504.1"/>
    <property type="molecule type" value="Genomic_DNA"/>
</dbReference>
<feature type="compositionally biased region" description="Low complexity" evidence="10">
    <location>
        <begin position="172"/>
        <end position="181"/>
    </location>
</feature>
<dbReference type="FunFam" id="1.10.510.10:FF:000699">
    <property type="entry name" value="Probable serine/threonine-protein kinase iksA"/>
    <property type="match status" value="1"/>
</dbReference>
<dbReference type="Gene3D" id="1.10.510.10">
    <property type="entry name" value="Transferase(Phosphotransferase) domain 1"/>
    <property type="match status" value="1"/>
</dbReference>
<evidence type="ECO:0000256" key="9">
    <source>
        <dbReference type="ARBA" id="ARBA00048679"/>
    </source>
</evidence>
<evidence type="ECO:0000256" key="1">
    <source>
        <dbReference type="ARBA" id="ARBA00012513"/>
    </source>
</evidence>
<dbReference type="GO" id="GO:0005737">
    <property type="term" value="C:cytoplasm"/>
    <property type="evidence" value="ECO:0007669"/>
    <property type="project" value="TreeGrafter"/>
</dbReference>
<dbReference type="CDD" id="cd00180">
    <property type="entry name" value="PKc"/>
    <property type="match status" value="1"/>
</dbReference>
<keyword evidence="11" id="KW-0812">Transmembrane</keyword>
<dbReference type="SUPFAM" id="SSF56112">
    <property type="entry name" value="Protein kinase-like (PK-like)"/>
    <property type="match status" value="1"/>
</dbReference>
<evidence type="ECO:0000256" key="10">
    <source>
        <dbReference type="SAM" id="MobiDB-lite"/>
    </source>
</evidence>
<dbReference type="GO" id="GO:0005524">
    <property type="term" value="F:ATP binding"/>
    <property type="evidence" value="ECO:0007669"/>
    <property type="project" value="UniProtKB-KW"/>
</dbReference>
<comment type="catalytic activity">
    <reaction evidence="8">
        <text>L-threonyl-[protein] + ATP = O-phospho-L-threonyl-[protein] + ADP + H(+)</text>
        <dbReference type="Rhea" id="RHEA:46608"/>
        <dbReference type="Rhea" id="RHEA-COMP:11060"/>
        <dbReference type="Rhea" id="RHEA-COMP:11605"/>
        <dbReference type="ChEBI" id="CHEBI:15378"/>
        <dbReference type="ChEBI" id="CHEBI:30013"/>
        <dbReference type="ChEBI" id="CHEBI:30616"/>
        <dbReference type="ChEBI" id="CHEBI:61977"/>
        <dbReference type="ChEBI" id="CHEBI:456216"/>
        <dbReference type="EC" id="2.7.11.1"/>
    </reaction>
</comment>
<proteinExistence type="inferred from homology"/>
<keyword evidence="14" id="KW-1185">Reference proteome</keyword>
<dbReference type="PANTHER" id="PTHR11042:SF138">
    <property type="entry name" value="SERINE_THREONINE-PROTEIN KINASE IKS1-RELATED"/>
    <property type="match status" value="1"/>
</dbReference>
<sequence>MKPEKQPYGKALPGVNKGGVRVTHGHAGSVVEIGNLQIRIQATMRGEVSTSDGQRASSQQICAGNGVVPSFLLSVFTDRMFATQWLNLNSGACRSFPTAPIVTSFLFDRASQQLLLQSADDESVASDDSECPYCQRPLPEGCNAGRETRGSRAPATQAGFVNPEYFRLLDTRLPSSPDRSGPPSPRRRLVQPSYPAQPESVSTGSSYSSTVPVTSGISSAAFSQGYFKRFFVEQGVLGRGGKGVVLLVNHVLDGVSLGEYACKRVPVGDDHDWLKKVLIEVQLLQRLSHQNLVSYRHVWLENMKLSNFGPSVPCAFILQQYCNSGDLQKYICGSVQPAATPQQLKDRIRRRSKGEPDPPCFDGPLKLPFEEIYSFFRDIASGLSFLHENGYIHRDLKPSNCLLHDIGRELRVLVSDFGEVQSENTIRNSTGSTGTVSYCAPEVLRREGPDGPFGNFTFKSDVFSLGMILYFLCFAQLPYRNADAVDEDKEDLDQLRDEISQWTGFDDARRMRPELPEKLYSFLRRLLSVDPNQRPTAEEVLNGIKASAGGSDSRRFHRHSASSTELRANSLAFSVETSTNASDSRKSSRVLTPRIVPSRQSPDYRSNSTSKNRHPSEPNPDRIDQRRPSENTLLISPPPMSPKRTAIYPIPDHHRIHAANHLLLPPPTRFSLGTLFRHRVSRPYVAITVAFLKILSVTQPCVPLAVNPWIFYPLLTLAAADLGTTRTWFHIFTLMVHILVVFIASLRGSFCVKLADGLKDFR</sequence>
<keyword evidence="11" id="KW-1133">Transmembrane helix</keyword>
<accession>A0AAF0IM76</accession>
<dbReference type="Gene3D" id="3.30.200.20">
    <property type="entry name" value="Phosphorylase Kinase, domain 1"/>
    <property type="match status" value="1"/>
</dbReference>
<dbReference type="PROSITE" id="PS50011">
    <property type="entry name" value="PROTEIN_KINASE_DOM"/>
    <property type="match status" value="1"/>
</dbReference>
<keyword evidence="6" id="KW-0067">ATP-binding</keyword>
<feature type="region of interest" description="Disordered" evidence="10">
    <location>
        <begin position="574"/>
        <end position="641"/>
    </location>
</feature>
<name>A0AAF0IM76_9EURO</name>
<dbReference type="AlphaFoldDB" id="A0AAF0IM76"/>
<feature type="compositionally biased region" description="Polar residues" evidence="10">
    <location>
        <begin position="598"/>
        <end position="610"/>
    </location>
</feature>
<comment type="catalytic activity">
    <reaction evidence="9">
        <text>L-seryl-[protein] + ATP = O-phospho-L-seryl-[protein] + ADP + H(+)</text>
        <dbReference type="Rhea" id="RHEA:17989"/>
        <dbReference type="Rhea" id="RHEA-COMP:9863"/>
        <dbReference type="Rhea" id="RHEA-COMP:11604"/>
        <dbReference type="ChEBI" id="CHEBI:15378"/>
        <dbReference type="ChEBI" id="CHEBI:29999"/>
        <dbReference type="ChEBI" id="CHEBI:30616"/>
        <dbReference type="ChEBI" id="CHEBI:83421"/>
        <dbReference type="ChEBI" id="CHEBI:456216"/>
        <dbReference type="EC" id="2.7.11.1"/>
    </reaction>
</comment>
<feature type="region of interest" description="Disordered" evidence="10">
    <location>
        <begin position="171"/>
        <end position="208"/>
    </location>
</feature>
<dbReference type="InterPro" id="IPR011009">
    <property type="entry name" value="Kinase-like_dom_sf"/>
</dbReference>
<dbReference type="Proteomes" id="UP001219355">
    <property type="component" value="Chromosome 3"/>
</dbReference>
<reference evidence="13" key="1">
    <citation type="submission" date="2023-03" db="EMBL/GenBank/DDBJ databases">
        <title>Emydomyces testavorans Genome Sequence.</title>
        <authorList>
            <person name="Hoyer L."/>
        </authorList>
    </citation>
    <scope>NUCLEOTIDE SEQUENCE</scope>
    <source>
        <strain evidence="13">16-2883</strain>
    </source>
</reference>
<evidence type="ECO:0000256" key="6">
    <source>
        <dbReference type="ARBA" id="ARBA00022840"/>
    </source>
</evidence>
<dbReference type="GO" id="GO:0004674">
    <property type="term" value="F:protein serine/threonine kinase activity"/>
    <property type="evidence" value="ECO:0007669"/>
    <property type="project" value="UniProtKB-KW"/>
</dbReference>
<dbReference type="Pfam" id="PF00069">
    <property type="entry name" value="Pkinase"/>
    <property type="match status" value="1"/>
</dbReference>
<dbReference type="InterPro" id="IPR050339">
    <property type="entry name" value="CC_SR_Kinase"/>
</dbReference>
<feature type="compositionally biased region" description="Basic and acidic residues" evidence="10">
    <location>
        <begin position="614"/>
        <end position="629"/>
    </location>
</feature>
<dbReference type="EC" id="2.7.11.1" evidence="1"/>
<evidence type="ECO:0000256" key="7">
    <source>
        <dbReference type="ARBA" id="ARBA00037982"/>
    </source>
</evidence>
<dbReference type="PANTHER" id="PTHR11042">
    <property type="entry name" value="EUKARYOTIC TRANSLATION INITIATION FACTOR 2-ALPHA KINASE EIF2-ALPHA KINASE -RELATED"/>
    <property type="match status" value="1"/>
</dbReference>
<evidence type="ECO:0000313" key="14">
    <source>
        <dbReference type="Proteomes" id="UP001219355"/>
    </source>
</evidence>
<organism evidence="13 14">
    <name type="scientific">Emydomyces testavorans</name>
    <dbReference type="NCBI Taxonomy" id="2070801"/>
    <lineage>
        <taxon>Eukaryota</taxon>
        <taxon>Fungi</taxon>
        <taxon>Dikarya</taxon>
        <taxon>Ascomycota</taxon>
        <taxon>Pezizomycotina</taxon>
        <taxon>Eurotiomycetes</taxon>
        <taxon>Eurotiomycetidae</taxon>
        <taxon>Onygenales</taxon>
        <taxon>Nannizziopsiaceae</taxon>
        <taxon>Emydomyces</taxon>
    </lineage>
</organism>
<evidence type="ECO:0000256" key="2">
    <source>
        <dbReference type="ARBA" id="ARBA00022527"/>
    </source>
</evidence>
<evidence type="ECO:0000313" key="13">
    <source>
        <dbReference type="EMBL" id="WEW59504.1"/>
    </source>
</evidence>
<evidence type="ECO:0000256" key="3">
    <source>
        <dbReference type="ARBA" id="ARBA00022679"/>
    </source>
</evidence>
<evidence type="ECO:0000259" key="12">
    <source>
        <dbReference type="PROSITE" id="PS50011"/>
    </source>
</evidence>
<evidence type="ECO:0000256" key="8">
    <source>
        <dbReference type="ARBA" id="ARBA00047899"/>
    </source>
</evidence>
<feature type="transmembrane region" description="Helical" evidence="11">
    <location>
        <begin position="727"/>
        <end position="746"/>
    </location>
</feature>
<keyword evidence="3" id="KW-0808">Transferase</keyword>
<dbReference type="SMART" id="SM00220">
    <property type="entry name" value="S_TKc"/>
    <property type="match status" value="1"/>
</dbReference>
<keyword evidence="2" id="KW-0723">Serine/threonine-protein kinase</keyword>
<keyword evidence="4" id="KW-0547">Nucleotide-binding</keyword>
<dbReference type="GO" id="GO:0005634">
    <property type="term" value="C:nucleus"/>
    <property type="evidence" value="ECO:0007669"/>
    <property type="project" value="TreeGrafter"/>
</dbReference>
<keyword evidence="11" id="KW-0472">Membrane</keyword>
<dbReference type="InterPro" id="IPR000719">
    <property type="entry name" value="Prot_kinase_dom"/>
</dbReference>
<feature type="domain" description="Protein kinase" evidence="12">
    <location>
        <begin position="231"/>
        <end position="556"/>
    </location>
</feature>
<dbReference type="FunFam" id="3.30.200.20:FF:000306">
    <property type="entry name" value="IKS protein kinase"/>
    <property type="match status" value="1"/>
</dbReference>
<evidence type="ECO:0000256" key="5">
    <source>
        <dbReference type="ARBA" id="ARBA00022777"/>
    </source>
</evidence>
<dbReference type="InterPro" id="IPR008271">
    <property type="entry name" value="Ser/Thr_kinase_AS"/>
</dbReference>
<comment type="similarity">
    <text evidence="7">Belongs to the protein kinase superfamily. Ser/Thr protein kinase family. GCN2 subfamily.</text>
</comment>
<gene>
    <name evidence="13" type="primary">IKS1</name>
    <name evidence="13" type="ORF">PRK78_004978</name>
</gene>
<evidence type="ECO:0000256" key="11">
    <source>
        <dbReference type="SAM" id="Phobius"/>
    </source>
</evidence>
<protein>
    <recommendedName>
        <fullName evidence="1">non-specific serine/threonine protein kinase</fullName>
        <ecNumber evidence="1">2.7.11.1</ecNumber>
    </recommendedName>
</protein>
<evidence type="ECO:0000256" key="4">
    <source>
        <dbReference type="ARBA" id="ARBA00022741"/>
    </source>
</evidence>
<dbReference type="PROSITE" id="PS00108">
    <property type="entry name" value="PROTEIN_KINASE_ST"/>
    <property type="match status" value="1"/>
</dbReference>
<keyword evidence="5 13" id="KW-0418">Kinase</keyword>